<gene>
    <name evidence="11 14" type="primary">polA</name>
    <name evidence="14" type="ORF">H9702_01255</name>
</gene>
<dbReference type="Pfam" id="PF02739">
    <property type="entry name" value="5_3_exonuc_N"/>
    <property type="match status" value="1"/>
</dbReference>
<dbReference type="InterPro" id="IPR020046">
    <property type="entry name" value="5-3_exonucl_a-hlix_arch_N"/>
</dbReference>
<dbReference type="InterPro" id="IPR054690">
    <property type="entry name" value="DNA_polI_exonuclease"/>
</dbReference>
<dbReference type="PRINTS" id="PR00868">
    <property type="entry name" value="DNAPOLI"/>
</dbReference>
<dbReference type="InterPro" id="IPR036279">
    <property type="entry name" value="5-3_exonuclease_C_sf"/>
</dbReference>
<dbReference type="EMBL" id="DWWM01000006">
    <property type="protein sequence ID" value="HJC35744.1"/>
    <property type="molecule type" value="Genomic_DNA"/>
</dbReference>
<evidence type="ECO:0000256" key="2">
    <source>
        <dbReference type="ARBA" id="ARBA00022679"/>
    </source>
</evidence>
<dbReference type="Gene3D" id="3.40.50.1010">
    <property type="entry name" value="5'-nuclease"/>
    <property type="match status" value="1"/>
</dbReference>
<keyword evidence="8 11" id="KW-0234">DNA repair</keyword>
<comment type="catalytic activity">
    <reaction evidence="9 11">
        <text>DNA(n) + a 2'-deoxyribonucleoside 5'-triphosphate = DNA(n+1) + diphosphate</text>
        <dbReference type="Rhea" id="RHEA:22508"/>
        <dbReference type="Rhea" id="RHEA-COMP:17339"/>
        <dbReference type="Rhea" id="RHEA-COMP:17340"/>
        <dbReference type="ChEBI" id="CHEBI:33019"/>
        <dbReference type="ChEBI" id="CHEBI:61560"/>
        <dbReference type="ChEBI" id="CHEBI:173112"/>
        <dbReference type="EC" id="2.7.7.7"/>
    </reaction>
</comment>
<dbReference type="Pfam" id="PF00476">
    <property type="entry name" value="DNA_pol_A"/>
    <property type="match status" value="1"/>
</dbReference>
<evidence type="ECO:0000259" key="12">
    <source>
        <dbReference type="SMART" id="SM00475"/>
    </source>
</evidence>
<dbReference type="CDD" id="cd06140">
    <property type="entry name" value="DNA_polA_I_Bacillus_like_exo"/>
    <property type="match status" value="1"/>
</dbReference>
<keyword evidence="11" id="KW-0378">Hydrolase</keyword>
<proteinExistence type="inferred from homology"/>
<comment type="caution">
    <text evidence="14">The sequence shown here is derived from an EMBL/GenBank/DDBJ whole genome shotgun (WGS) entry which is preliminary data.</text>
</comment>
<keyword evidence="3 11" id="KW-0548">Nucleotidyltransferase</keyword>
<dbReference type="InterPro" id="IPR008918">
    <property type="entry name" value="HhH2"/>
</dbReference>
<dbReference type="SUPFAM" id="SSF88723">
    <property type="entry name" value="PIN domain-like"/>
    <property type="match status" value="1"/>
</dbReference>
<dbReference type="SUPFAM" id="SSF47807">
    <property type="entry name" value="5' to 3' exonuclease, C-terminal subdomain"/>
    <property type="match status" value="1"/>
</dbReference>
<dbReference type="CDD" id="cd08637">
    <property type="entry name" value="DNA_pol_A_pol_I_C"/>
    <property type="match status" value="1"/>
</dbReference>
<dbReference type="InterPro" id="IPR019760">
    <property type="entry name" value="DNA-dir_DNA_pol_A_CS"/>
</dbReference>
<keyword evidence="7 11" id="KW-0238">DNA-binding</keyword>
<dbReference type="InterPro" id="IPR002421">
    <property type="entry name" value="5-3_exonuclease"/>
</dbReference>
<evidence type="ECO:0000256" key="3">
    <source>
        <dbReference type="ARBA" id="ARBA00022695"/>
    </source>
</evidence>
<dbReference type="CDD" id="cd09859">
    <property type="entry name" value="PIN_53EXO"/>
    <property type="match status" value="1"/>
</dbReference>
<dbReference type="SUPFAM" id="SSF56672">
    <property type="entry name" value="DNA/RNA polymerases"/>
    <property type="match status" value="1"/>
</dbReference>
<evidence type="ECO:0000256" key="1">
    <source>
        <dbReference type="ARBA" id="ARBA00007705"/>
    </source>
</evidence>
<dbReference type="InterPro" id="IPR036397">
    <property type="entry name" value="RNaseH_sf"/>
</dbReference>
<dbReference type="Pfam" id="PF01367">
    <property type="entry name" value="5_3_exonuc"/>
    <property type="match status" value="1"/>
</dbReference>
<comment type="similarity">
    <text evidence="1 11">Belongs to the DNA polymerase type-A family.</text>
</comment>
<dbReference type="InterPro" id="IPR002298">
    <property type="entry name" value="DNA_polymerase_A"/>
</dbReference>
<accession>A0A9D2SVC6</accession>
<dbReference type="Gene3D" id="1.10.150.20">
    <property type="entry name" value="5' to 3' exonuclease, C-terminal subdomain"/>
    <property type="match status" value="2"/>
</dbReference>
<keyword evidence="5 11" id="KW-0227">DNA damage</keyword>
<dbReference type="Gene3D" id="3.30.420.10">
    <property type="entry name" value="Ribonuclease H-like superfamily/Ribonuclease H"/>
    <property type="match status" value="1"/>
</dbReference>
<evidence type="ECO:0000256" key="8">
    <source>
        <dbReference type="ARBA" id="ARBA00023204"/>
    </source>
</evidence>
<dbReference type="EC" id="2.7.7.7" evidence="10 11"/>
<keyword evidence="11" id="KW-0540">Nuclease</keyword>
<dbReference type="Pfam" id="PF22619">
    <property type="entry name" value="DNA_polI_exo1"/>
    <property type="match status" value="1"/>
</dbReference>
<reference evidence="14" key="1">
    <citation type="journal article" date="2021" name="PeerJ">
        <title>Extensive microbial diversity within the chicken gut microbiome revealed by metagenomics and culture.</title>
        <authorList>
            <person name="Gilroy R."/>
            <person name="Ravi A."/>
            <person name="Getino M."/>
            <person name="Pursley I."/>
            <person name="Horton D.L."/>
            <person name="Alikhan N.F."/>
            <person name="Baker D."/>
            <person name="Gharbi K."/>
            <person name="Hall N."/>
            <person name="Watson M."/>
            <person name="Adriaenssens E.M."/>
            <person name="Foster-Nyarko E."/>
            <person name="Jarju S."/>
            <person name="Secka A."/>
            <person name="Antonio M."/>
            <person name="Oren A."/>
            <person name="Chaudhuri R.R."/>
            <person name="La Ragione R."/>
            <person name="Hildebrand F."/>
            <person name="Pallen M.J."/>
        </authorList>
    </citation>
    <scope>NUCLEOTIDE SEQUENCE</scope>
    <source>
        <strain evidence="14">CHK187-11901</strain>
    </source>
</reference>
<evidence type="ECO:0000256" key="6">
    <source>
        <dbReference type="ARBA" id="ARBA00022932"/>
    </source>
</evidence>
<dbReference type="InterPro" id="IPR018320">
    <property type="entry name" value="DNA_polymerase_1"/>
</dbReference>
<feature type="domain" description="5'-3' exonuclease" evidence="12">
    <location>
        <begin position="2"/>
        <end position="261"/>
    </location>
</feature>
<dbReference type="Gene3D" id="3.30.70.370">
    <property type="match status" value="1"/>
</dbReference>
<dbReference type="AlphaFoldDB" id="A0A9D2SVC6"/>
<dbReference type="PROSITE" id="PS00447">
    <property type="entry name" value="DNA_POLYMERASE_A"/>
    <property type="match status" value="1"/>
</dbReference>
<comment type="subunit">
    <text evidence="11">Single-chain monomer with multiple functions.</text>
</comment>
<evidence type="ECO:0000256" key="9">
    <source>
        <dbReference type="ARBA" id="ARBA00049244"/>
    </source>
</evidence>
<dbReference type="InterPro" id="IPR043502">
    <property type="entry name" value="DNA/RNA_pol_sf"/>
</dbReference>
<dbReference type="GO" id="GO:0003887">
    <property type="term" value="F:DNA-directed DNA polymerase activity"/>
    <property type="evidence" value="ECO:0007669"/>
    <property type="project" value="UniProtKB-UniRule"/>
</dbReference>
<evidence type="ECO:0000256" key="4">
    <source>
        <dbReference type="ARBA" id="ARBA00022705"/>
    </source>
</evidence>
<feature type="domain" description="DNA-directed DNA polymerase family A palm" evidence="13">
    <location>
        <begin position="617"/>
        <end position="823"/>
    </location>
</feature>
<dbReference type="SMART" id="SM00482">
    <property type="entry name" value="POLAc"/>
    <property type="match status" value="1"/>
</dbReference>
<dbReference type="CDD" id="cd09898">
    <property type="entry name" value="H3TH_53EXO"/>
    <property type="match status" value="1"/>
</dbReference>
<keyword evidence="4 11" id="KW-0235">DNA replication</keyword>
<dbReference type="PANTHER" id="PTHR10133">
    <property type="entry name" value="DNA POLYMERASE I"/>
    <property type="match status" value="1"/>
</dbReference>
<evidence type="ECO:0000256" key="10">
    <source>
        <dbReference type="NCBIfam" id="TIGR00593"/>
    </source>
</evidence>
<dbReference type="GO" id="GO:0006261">
    <property type="term" value="P:DNA-templated DNA replication"/>
    <property type="evidence" value="ECO:0007669"/>
    <property type="project" value="UniProtKB-UniRule"/>
</dbReference>
<dbReference type="NCBIfam" id="NF004397">
    <property type="entry name" value="PRK05755.1"/>
    <property type="match status" value="1"/>
</dbReference>
<evidence type="ECO:0000256" key="11">
    <source>
        <dbReference type="RuleBase" id="RU004460"/>
    </source>
</evidence>
<evidence type="ECO:0000313" key="14">
    <source>
        <dbReference type="EMBL" id="HJC35744.1"/>
    </source>
</evidence>
<dbReference type="GO" id="GO:0003677">
    <property type="term" value="F:DNA binding"/>
    <property type="evidence" value="ECO:0007669"/>
    <property type="project" value="UniProtKB-UniRule"/>
</dbReference>
<dbReference type="FunFam" id="1.10.150.20:FF:000003">
    <property type="entry name" value="DNA polymerase I"/>
    <property type="match status" value="1"/>
</dbReference>
<evidence type="ECO:0000256" key="7">
    <source>
        <dbReference type="ARBA" id="ARBA00023125"/>
    </source>
</evidence>
<dbReference type="GO" id="GO:0008409">
    <property type="term" value="F:5'-3' exonuclease activity"/>
    <property type="evidence" value="ECO:0007669"/>
    <property type="project" value="UniProtKB-UniRule"/>
</dbReference>
<dbReference type="SMART" id="SM00475">
    <property type="entry name" value="53EXOc"/>
    <property type="match status" value="1"/>
</dbReference>
<dbReference type="SUPFAM" id="SSF53098">
    <property type="entry name" value="Ribonuclease H-like"/>
    <property type="match status" value="1"/>
</dbReference>
<dbReference type="InterPro" id="IPR012337">
    <property type="entry name" value="RNaseH-like_sf"/>
</dbReference>
<protein>
    <recommendedName>
        <fullName evidence="10 11">DNA polymerase I</fullName>
        <ecNumber evidence="10 11">2.7.7.7</ecNumber>
    </recommendedName>
</protein>
<reference evidence="14" key="2">
    <citation type="submission" date="2021-04" db="EMBL/GenBank/DDBJ databases">
        <authorList>
            <person name="Gilroy R."/>
        </authorList>
    </citation>
    <scope>NUCLEOTIDE SEQUENCE</scope>
    <source>
        <strain evidence="14">CHK187-11901</strain>
    </source>
</reference>
<dbReference type="GO" id="GO:0006302">
    <property type="term" value="P:double-strand break repair"/>
    <property type="evidence" value="ECO:0007669"/>
    <property type="project" value="TreeGrafter"/>
</dbReference>
<sequence length="859" mass="97594">MKKILLLDGNSMLFRAYYATVYGRMMRTSNGIPTNAVFGFVTMFQKALEQIAPDGVLVAWDAGKPTFRHEAYSEYKGTRKELDQELIVQFPIAREFLDACGVKRYECEGIEADDIIGSFVSAHPEVAITILSSDRDLLQLIDETTDVLLMKKGISEMQLMNVQELQAAYGLRPEQIVDLKALMGDSADNIPGVKGVGEKTALKLLSCYNDVDGVYAHLDEIKGKLQEKLAEGKESAMLSRFLATIRRDADIPFTLQELSFDGFAPEVNDFFRKYEMKSFLQQEHAAPMSKRHIRSVDHIEADLSVDGTIILADCDNEHYTRKVLYGFALYCQGESLYITLEDARHDARLLDYLANDPHKITYNAKDFYHAAARNGIACSDFALDLMLGSFLLDSSITSFERFLDHYQIALPLTLDEVYGKKGKNILPEFDRQCAYMEALLAGMAPIVAPMKEKLRDEGMWELLTTLEMPLSRILFKMEQEGIHISEKVLDEIGEVTHARMEENAARVYEYAGHEFNINSPKQLGIVLFDEIGLKSGKKRSTAVEVLEKLRDAHPIIPCLLDYRKYAKLYTTYVVGLKKHISRDQRIHTIFNQALAQTGRLSSSEPNLQNISVRDEEGREIRKAFVAEEGHVFLSADYSQIELRMLAHMADETQMIDAFSHGIDIHTKTAMQIFDVSADEVDASMRRSAKTVNFGIVYGQSDYGLSEQLGISRKEAHSFIEKYFASYPKIHAFMNETIAFCEEHGYVTTMFQRRRYIPEINDKNYMMREFGKRAAMNAPIQGSAADLIKMAMIAIDKKMQEEQVRSRMILQIHDELIFDVPQEEIEQMKRIVEDGMQNVVKLKVPLVANASIGHTWYDAK</sequence>
<keyword evidence="6 11" id="KW-0239">DNA-directed DNA polymerase</keyword>
<organism evidence="14 15">
    <name type="scientific">Candidatus Merdibacter merdavium</name>
    <dbReference type="NCBI Taxonomy" id="2838692"/>
    <lineage>
        <taxon>Bacteria</taxon>
        <taxon>Bacillati</taxon>
        <taxon>Bacillota</taxon>
        <taxon>Erysipelotrichia</taxon>
        <taxon>Erysipelotrichales</taxon>
        <taxon>Erysipelotrichaceae</taxon>
        <taxon>Merdibacter</taxon>
    </lineage>
</organism>
<name>A0A9D2SVC6_9FIRM</name>
<evidence type="ECO:0000259" key="13">
    <source>
        <dbReference type="SMART" id="SM00482"/>
    </source>
</evidence>
<dbReference type="Proteomes" id="UP000823896">
    <property type="component" value="Unassembled WGS sequence"/>
</dbReference>
<dbReference type="InterPro" id="IPR029060">
    <property type="entry name" value="PIN-like_dom_sf"/>
</dbReference>
<dbReference type="PANTHER" id="PTHR10133:SF27">
    <property type="entry name" value="DNA POLYMERASE NU"/>
    <property type="match status" value="1"/>
</dbReference>
<dbReference type="NCBIfam" id="TIGR00593">
    <property type="entry name" value="pola"/>
    <property type="match status" value="1"/>
</dbReference>
<comment type="function">
    <text evidence="11">In addition to polymerase activity, this DNA polymerase exhibits 5'-3' exonuclease activity.</text>
</comment>
<keyword evidence="11" id="KW-0269">Exonuclease</keyword>
<dbReference type="InterPro" id="IPR001098">
    <property type="entry name" value="DNA-dir_DNA_pol_A_palm_dom"/>
</dbReference>
<dbReference type="SMART" id="SM00279">
    <property type="entry name" value="HhH2"/>
    <property type="match status" value="1"/>
</dbReference>
<dbReference type="FunFam" id="1.10.150.20:FF:000002">
    <property type="entry name" value="DNA polymerase I"/>
    <property type="match status" value="1"/>
</dbReference>
<evidence type="ECO:0000256" key="5">
    <source>
        <dbReference type="ARBA" id="ARBA00022763"/>
    </source>
</evidence>
<dbReference type="InterPro" id="IPR020045">
    <property type="entry name" value="DNA_polI_H3TH"/>
</dbReference>
<keyword evidence="2 11" id="KW-0808">Transferase</keyword>
<evidence type="ECO:0000313" key="15">
    <source>
        <dbReference type="Proteomes" id="UP000823896"/>
    </source>
</evidence>
<dbReference type="Gene3D" id="1.20.1060.10">
    <property type="entry name" value="Taq DNA Polymerase, Chain T, domain 4"/>
    <property type="match status" value="1"/>
</dbReference>